<comment type="similarity">
    <text evidence="1 5">Belongs to the 5-formyltetrahydrofolate cyclo-ligase family.</text>
</comment>
<dbReference type="GO" id="GO:0046872">
    <property type="term" value="F:metal ion binding"/>
    <property type="evidence" value="ECO:0007669"/>
    <property type="project" value="UniProtKB-KW"/>
</dbReference>
<keyword evidence="2 4" id="KW-0547">Nucleotide-binding</keyword>
<dbReference type="GO" id="GO:0035999">
    <property type="term" value="P:tetrahydrofolate interconversion"/>
    <property type="evidence" value="ECO:0007669"/>
    <property type="project" value="TreeGrafter"/>
</dbReference>
<keyword evidence="6" id="KW-0436">Ligase</keyword>
<protein>
    <recommendedName>
        <fullName evidence="5">5-formyltetrahydrofolate cyclo-ligase</fullName>
        <ecNumber evidence="5">6.3.3.2</ecNumber>
    </recommendedName>
</protein>
<comment type="cofactor">
    <cofactor evidence="5">
        <name>Mg(2+)</name>
        <dbReference type="ChEBI" id="CHEBI:18420"/>
    </cofactor>
</comment>
<sequence>MYEDGCHNEIMTQDSKDALRKQFFAHRKELGDQERQRQSAVLNDHLLSWYRRLEPSQRPAGKVTMTIKFGTEPDTDPVMHAFHADGVEVWVPVSHGDRSMSWVHWTPDVEMAQSRYGPIQEPVGERFGPQKVADADVVFVPALAADTAGYRLGKGGGYYDRFLEKLPQLTDRMPWLITPLFDHELFEAADQAFPIEDHDLPVQAVVTAASGFHWV</sequence>
<dbReference type="NCBIfam" id="TIGR02727">
    <property type="entry name" value="MTHFS_bact"/>
    <property type="match status" value="1"/>
</dbReference>
<evidence type="ECO:0000313" key="7">
    <source>
        <dbReference type="Proteomes" id="UP000319746"/>
    </source>
</evidence>
<feature type="binding site" evidence="4">
    <location>
        <position position="67"/>
    </location>
    <ligand>
        <name>substrate</name>
    </ligand>
</feature>
<evidence type="ECO:0000256" key="5">
    <source>
        <dbReference type="RuleBase" id="RU361279"/>
    </source>
</evidence>
<accession>A0A543A0F0</accession>
<dbReference type="AlphaFoldDB" id="A0A543A0F0"/>
<evidence type="ECO:0000313" key="6">
    <source>
        <dbReference type="EMBL" id="TQL66064.1"/>
    </source>
</evidence>
<evidence type="ECO:0000256" key="4">
    <source>
        <dbReference type="PIRSR" id="PIRSR006806-1"/>
    </source>
</evidence>
<dbReference type="InterPro" id="IPR002698">
    <property type="entry name" value="FTHF_cligase"/>
</dbReference>
<keyword evidence="7" id="KW-1185">Reference proteome</keyword>
<reference evidence="6 7" key="1">
    <citation type="submission" date="2019-06" db="EMBL/GenBank/DDBJ databases">
        <title>Sequencing the genomes of 1000 actinobacteria strains.</title>
        <authorList>
            <person name="Klenk H.-P."/>
        </authorList>
    </citation>
    <scope>NUCLEOTIDE SEQUENCE [LARGE SCALE GENOMIC DNA]</scope>
    <source>
        <strain evidence="6 7">DSM 24083</strain>
    </source>
</reference>
<evidence type="ECO:0000256" key="3">
    <source>
        <dbReference type="ARBA" id="ARBA00022840"/>
    </source>
</evidence>
<dbReference type="InterPro" id="IPR037171">
    <property type="entry name" value="NagB/RpiA_transferase-like"/>
</dbReference>
<gene>
    <name evidence="6" type="ORF">FB556_2543</name>
</gene>
<keyword evidence="5" id="KW-0460">Magnesium</keyword>
<dbReference type="SUPFAM" id="SSF100950">
    <property type="entry name" value="NagB/RpiA/CoA transferase-like"/>
    <property type="match status" value="1"/>
</dbReference>
<feature type="binding site" evidence="4">
    <location>
        <begin position="16"/>
        <end position="20"/>
    </location>
    <ligand>
        <name>ATP</name>
        <dbReference type="ChEBI" id="CHEBI:30616"/>
    </ligand>
</feature>
<proteinExistence type="inferred from homology"/>
<dbReference type="EC" id="6.3.3.2" evidence="5"/>
<comment type="catalytic activity">
    <reaction evidence="5">
        <text>(6S)-5-formyl-5,6,7,8-tetrahydrofolate + ATP = (6R)-5,10-methenyltetrahydrofolate + ADP + phosphate</text>
        <dbReference type="Rhea" id="RHEA:10488"/>
        <dbReference type="ChEBI" id="CHEBI:30616"/>
        <dbReference type="ChEBI" id="CHEBI:43474"/>
        <dbReference type="ChEBI" id="CHEBI:57455"/>
        <dbReference type="ChEBI" id="CHEBI:57457"/>
        <dbReference type="ChEBI" id="CHEBI:456216"/>
        <dbReference type="EC" id="6.3.3.2"/>
    </reaction>
</comment>
<organism evidence="6 7">
    <name type="scientific">Enteractinococcus coprophilus</name>
    <dbReference type="NCBI Taxonomy" id="1027633"/>
    <lineage>
        <taxon>Bacteria</taxon>
        <taxon>Bacillati</taxon>
        <taxon>Actinomycetota</taxon>
        <taxon>Actinomycetes</taxon>
        <taxon>Micrococcales</taxon>
        <taxon>Micrococcaceae</taxon>
    </lineage>
</organism>
<dbReference type="PANTHER" id="PTHR23407:SF1">
    <property type="entry name" value="5-FORMYLTETRAHYDROFOLATE CYCLO-LIGASE"/>
    <property type="match status" value="1"/>
</dbReference>
<dbReference type="PIRSF" id="PIRSF006806">
    <property type="entry name" value="FTHF_cligase"/>
    <property type="match status" value="1"/>
</dbReference>
<feature type="binding site" evidence="4">
    <location>
        <begin position="151"/>
        <end position="159"/>
    </location>
    <ligand>
        <name>ATP</name>
        <dbReference type="ChEBI" id="CHEBI:30616"/>
    </ligand>
</feature>
<dbReference type="EMBL" id="VFOU01000004">
    <property type="protein sequence ID" value="TQL66064.1"/>
    <property type="molecule type" value="Genomic_DNA"/>
</dbReference>
<dbReference type="Proteomes" id="UP000319746">
    <property type="component" value="Unassembled WGS sequence"/>
</dbReference>
<comment type="caution">
    <text evidence="6">The sequence shown here is derived from an EMBL/GenBank/DDBJ whole genome shotgun (WGS) entry which is preliminary data.</text>
</comment>
<dbReference type="GO" id="GO:0005524">
    <property type="term" value="F:ATP binding"/>
    <property type="evidence" value="ECO:0007669"/>
    <property type="project" value="UniProtKB-KW"/>
</dbReference>
<dbReference type="InterPro" id="IPR024185">
    <property type="entry name" value="FTHF_cligase-like_sf"/>
</dbReference>
<feature type="binding site" evidence="4">
    <location>
        <position position="72"/>
    </location>
    <ligand>
        <name>substrate</name>
    </ligand>
</feature>
<keyword evidence="5" id="KW-0479">Metal-binding</keyword>
<dbReference type="GO" id="GO:0030272">
    <property type="term" value="F:5-formyltetrahydrofolate cyclo-ligase activity"/>
    <property type="evidence" value="ECO:0007669"/>
    <property type="project" value="UniProtKB-EC"/>
</dbReference>
<evidence type="ECO:0000256" key="2">
    <source>
        <dbReference type="ARBA" id="ARBA00022741"/>
    </source>
</evidence>
<dbReference type="GO" id="GO:0009396">
    <property type="term" value="P:folic acid-containing compound biosynthetic process"/>
    <property type="evidence" value="ECO:0007669"/>
    <property type="project" value="TreeGrafter"/>
</dbReference>
<evidence type="ECO:0000256" key="1">
    <source>
        <dbReference type="ARBA" id="ARBA00010638"/>
    </source>
</evidence>
<dbReference type="PANTHER" id="PTHR23407">
    <property type="entry name" value="ATPASE INHIBITOR/5-FORMYLTETRAHYDROFOLATE CYCLO-LIGASE"/>
    <property type="match status" value="1"/>
</dbReference>
<keyword evidence="3 4" id="KW-0067">ATP-binding</keyword>
<dbReference type="Gene3D" id="3.40.50.10420">
    <property type="entry name" value="NagB/RpiA/CoA transferase-like"/>
    <property type="match status" value="1"/>
</dbReference>
<name>A0A543A0F0_9MICC</name>
<dbReference type="Pfam" id="PF01812">
    <property type="entry name" value="5-FTHF_cyc-lig"/>
    <property type="match status" value="1"/>
</dbReference>